<protein>
    <submittedName>
        <fullName evidence="1">Uncharacterized protein</fullName>
    </submittedName>
</protein>
<organism evidence="1 2">
    <name type="scientific">Mesocestoides corti</name>
    <name type="common">Flatworm</name>
    <dbReference type="NCBI Taxonomy" id="53468"/>
    <lineage>
        <taxon>Eukaryota</taxon>
        <taxon>Metazoa</taxon>
        <taxon>Spiralia</taxon>
        <taxon>Lophotrochozoa</taxon>
        <taxon>Platyhelminthes</taxon>
        <taxon>Cestoda</taxon>
        <taxon>Eucestoda</taxon>
        <taxon>Cyclophyllidea</taxon>
        <taxon>Mesocestoididae</taxon>
        <taxon>Mesocestoides</taxon>
    </lineage>
</organism>
<evidence type="ECO:0000313" key="2">
    <source>
        <dbReference type="Proteomes" id="UP000267029"/>
    </source>
</evidence>
<name>A0A0R3UBQ8_MESCO</name>
<reference evidence="1 2" key="1">
    <citation type="submission" date="2018-10" db="EMBL/GenBank/DDBJ databases">
        <authorList>
            <consortium name="Pathogen Informatics"/>
        </authorList>
    </citation>
    <scope>NUCLEOTIDE SEQUENCE [LARGE SCALE GENOMIC DNA]</scope>
</reference>
<keyword evidence="2" id="KW-1185">Reference proteome</keyword>
<sequence length="93" mass="10732">MRTRSRFVQVKCRWGKHSMTEQHSRWRRECFAENAASTPHPPTPHASMTGHLYWLLPAPPPYPTPPHPHLSYLHPITTTHHLTTTPSPPQIKS</sequence>
<dbReference type="EMBL" id="UXSR01001538">
    <property type="protein sequence ID" value="VDD78354.1"/>
    <property type="molecule type" value="Genomic_DNA"/>
</dbReference>
<evidence type="ECO:0000313" key="1">
    <source>
        <dbReference type="EMBL" id="VDD78354.1"/>
    </source>
</evidence>
<gene>
    <name evidence="1" type="ORF">MCOS_LOCUS4357</name>
</gene>
<accession>A0A0R3UBQ8</accession>
<proteinExistence type="predicted"/>
<dbReference type="AlphaFoldDB" id="A0A0R3UBQ8"/>
<dbReference type="Proteomes" id="UP000267029">
    <property type="component" value="Unassembled WGS sequence"/>
</dbReference>